<comment type="caution">
    <text evidence="3">The sequence shown here is derived from an EMBL/GenBank/DDBJ whole genome shotgun (WGS) entry which is preliminary data.</text>
</comment>
<dbReference type="GO" id="GO:0006046">
    <property type="term" value="P:N-acetylglucosamine catabolic process"/>
    <property type="evidence" value="ECO:0007669"/>
    <property type="project" value="TreeGrafter"/>
</dbReference>
<dbReference type="PANTHER" id="PTHR11280">
    <property type="entry name" value="GLUCOSAMINE-6-PHOSPHATE ISOMERASE"/>
    <property type="match status" value="1"/>
</dbReference>
<dbReference type="Proteomes" id="UP000273405">
    <property type="component" value="Unassembled WGS sequence"/>
</dbReference>
<dbReference type="Gene3D" id="3.40.50.1360">
    <property type="match status" value="1"/>
</dbReference>
<dbReference type="GO" id="GO:0019262">
    <property type="term" value="P:N-acetylneuraminate catabolic process"/>
    <property type="evidence" value="ECO:0007669"/>
    <property type="project" value="TreeGrafter"/>
</dbReference>
<dbReference type="PANTHER" id="PTHR11280:SF5">
    <property type="entry name" value="GLUCOSAMINE-6-PHOSPHATE ISOMERASE"/>
    <property type="match status" value="1"/>
</dbReference>
<proteinExistence type="predicted"/>
<name>A0A3A8N8F4_9BACT</name>
<dbReference type="GO" id="GO:0042802">
    <property type="term" value="F:identical protein binding"/>
    <property type="evidence" value="ECO:0007669"/>
    <property type="project" value="TreeGrafter"/>
</dbReference>
<dbReference type="InterPro" id="IPR004547">
    <property type="entry name" value="Glucosamine6P_isomerase"/>
</dbReference>
<evidence type="ECO:0000313" key="3">
    <source>
        <dbReference type="EMBL" id="RKH39720.1"/>
    </source>
</evidence>
<evidence type="ECO:0000259" key="2">
    <source>
        <dbReference type="Pfam" id="PF01182"/>
    </source>
</evidence>
<dbReference type="OrthoDB" id="9791139at2"/>
<dbReference type="RefSeq" id="WP_120627391.1">
    <property type="nucleotide sequence ID" value="NZ_RAWG01000153.1"/>
</dbReference>
<sequence length="255" mass="27640">MNLRVFETEQEAATTCAARIAEAVRHTPELVLGLCTGRSPLNVYRGLSELAAKGKLDLSRATTFNVDEFLGLPAEDAGSFRAYMDRHLFRHVNLSTERIHFLDGCAPDAEAECARYDAALAQAGGLDLLLLGVGPNGHIAFNEPGDVLTAMSHRTRLSRETRLSHVQPFGDDPSRVPMSALTVGMAAMLQARRVVVLAFGVNKAAAVTGMVHGPITTRCPASFLQLHRDVEVWLDTGAASGLHGRRLEEARSRKE</sequence>
<dbReference type="GO" id="GO:0004342">
    <property type="term" value="F:glucosamine-6-phosphate deaminase activity"/>
    <property type="evidence" value="ECO:0007669"/>
    <property type="project" value="InterPro"/>
</dbReference>
<dbReference type="InterPro" id="IPR006148">
    <property type="entry name" value="Glc/Gal-6P_isomerase"/>
</dbReference>
<dbReference type="EMBL" id="RAWG01000153">
    <property type="protein sequence ID" value="RKH39720.1"/>
    <property type="molecule type" value="Genomic_DNA"/>
</dbReference>
<dbReference type="GO" id="GO:0005975">
    <property type="term" value="P:carbohydrate metabolic process"/>
    <property type="evidence" value="ECO:0007669"/>
    <property type="project" value="InterPro"/>
</dbReference>
<dbReference type="GO" id="GO:0006043">
    <property type="term" value="P:glucosamine catabolic process"/>
    <property type="evidence" value="ECO:0007669"/>
    <property type="project" value="TreeGrafter"/>
</dbReference>
<dbReference type="Pfam" id="PF01182">
    <property type="entry name" value="Glucosamine_iso"/>
    <property type="match status" value="1"/>
</dbReference>
<dbReference type="InterPro" id="IPR018321">
    <property type="entry name" value="Glucosamine6P_isomerase_CS"/>
</dbReference>
<dbReference type="SUPFAM" id="SSF100950">
    <property type="entry name" value="NagB/RpiA/CoA transferase-like"/>
    <property type="match status" value="1"/>
</dbReference>
<keyword evidence="4" id="KW-1185">Reference proteome</keyword>
<dbReference type="GO" id="GO:0005737">
    <property type="term" value="C:cytoplasm"/>
    <property type="evidence" value="ECO:0007669"/>
    <property type="project" value="TreeGrafter"/>
</dbReference>
<protein>
    <submittedName>
        <fullName evidence="3">Glucosamine-6-phosphate deaminase</fullName>
    </submittedName>
</protein>
<dbReference type="AlphaFoldDB" id="A0A3A8N8F4"/>
<keyword evidence="1" id="KW-0378">Hydrolase</keyword>
<accession>A0A3A8N8F4</accession>
<organism evidence="3 4">
    <name type="scientific">Corallococcus sicarius</name>
    <dbReference type="NCBI Taxonomy" id="2316726"/>
    <lineage>
        <taxon>Bacteria</taxon>
        <taxon>Pseudomonadati</taxon>
        <taxon>Myxococcota</taxon>
        <taxon>Myxococcia</taxon>
        <taxon>Myxococcales</taxon>
        <taxon>Cystobacterineae</taxon>
        <taxon>Myxococcaceae</taxon>
        <taxon>Corallococcus</taxon>
    </lineage>
</organism>
<dbReference type="CDD" id="cd01399">
    <property type="entry name" value="GlcN6P_deaminase"/>
    <property type="match status" value="1"/>
</dbReference>
<gene>
    <name evidence="3" type="ORF">D7X12_22795</name>
</gene>
<dbReference type="InterPro" id="IPR037171">
    <property type="entry name" value="NagB/RpiA_transferase-like"/>
</dbReference>
<evidence type="ECO:0000313" key="4">
    <source>
        <dbReference type="Proteomes" id="UP000273405"/>
    </source>
</evidence>
<dbReference type="PROSITE" id="PS01161">
    <property type="entry name" value="GLC_GALNAC_ISOMERASE"/>
    <property type="match status" value="1"/>
</dbReference>
<evidence type="ECO:0000256" key="1">
    <source>
        <dbReference type="ARBA" id="ARBA00022801"/>
    </source>
</evidence>
<feature type="domain" description="Glucosamine/galactosamine-6-phosphate isomerase" evidence="2">
    <location>
        <begin position="9"/>
        <end position="229"/>
    </location>
</feature>
<reference evidence="4" key="1">
    <citation type="submission" date="2018-09" db="EMBL/GenBank/DDBJ databases">
        <authorList>
            <person name="Livingstone P.G."/>
            <person name="Whitworth D.E."/>
        </authorList>
    </citation>
    <scope>NUCLEOTIDE SEQUENCE [LARGE SCALE GENOMIC DNA]</scope>
    <source>
        <strain evidence="4">CA040B</strain>
    </source>
</reference>